<protein>
    <submittedName>
        <fullName evidence="3">Chromate resistance exported protein</fullName>
    </submittedName>
</protein>
<dbReference type="Pfam" id="PF20229">
    <property type="entry name" value="ChrB_N"/>
    <property type="match status" value="1"/>
</dbReference>
<dbReference type="AlphaFoldDB" id="A0A1J5PEW2"/>
<proteinExistence type="predicted"/>
<evidence type="ECO:0000259" key="2">
    <source>
        <dbReference type="Pfam" id="PF20229"/>
    </source>
</evidence>
<sequence>MSKSFDGARVPASWLLLVHQLPAKPAYLRVKVWRRLQGLGAVTLKNSVYALPATERTQEDFAWILKEIVEGGGDGVIYEARILDGFSDQDVRDLFNKARDAEYEVIAKGAQVLLQALARPIGEVNVLADASVKLVRLKTEAARILEIDFFGADGRETVNGLLVELDARLLQGASTEAGQASGAEVLSGIADWKNRIWVTRQGVHVDRIASAWLIRRFIDGQAQFKFVAAKGYVPEPGELRFDMFEAEFTHEGDRCTFEVLRDRMNLTDPALVPIGEIVHDIDLKDAKFGREEARGIARLIEGLRLAQSQDERRLSRGGAIFDDLYEYFRRHR</sequence>
<gene>
    <name evidence="3" type="ORF">GALL_523760</name>
</gene>
<feature type="domain" description="ChrB N-terminal" evidence="2">
    <location>
        <begin position="29"/>
        <end position="155"/>
    </location>
</feature>
<dbReference type="Pfam" id="PF09828">
    <property type="entry name" value="ChrB_C"/>
    <property type="match status" value="1"/>
</dbReference>
<dbReference type="EMBL" id="MLJW01006864">
    <property type="protein sequence ID" value="OIQ66060.1"/>
    <property type="molecule type" value="Genomic_DNA"/>
</dbReference>
<accession>A0A1J5PEW2</accession>
<comment type="caution">
    <text evidence="3">The sequence shown here is derived from an EMBL/GenBank/DDBJ whole genome shotgun (WGS) entry which is preliminary data.</text>
</comment>
<reference evidence="3" key="1">
    <citation type="submission" date="2016-10" db="EMBL/GenBank/DDBJ databases">
        <title>Sequence of Gallionella enrichment culture.</title>
        <authorList>
            <person name="Poehlein A."/>
            <person name="Muehling M."/>
            <person name="Daniel R."/>
        </authorList>
    </citation>
    <scope>NUCLEOTIDE SEQUENCE</scope>
</reference>
<dbReference type="InterPro" id="IPR046858">
    <property type="entry name" value="ChrB_N"/>
</dbReference>
<name>A0A1J5PEW2_9ZZZZ</name>
<evidence type="ECO:0000313" key="3">
    <source>
        <dbReference type="EMBL" id="OIQ66060.1"/>
    </source>
</evidence>
<evidence type="ECO:0000259" key="1">
    <source>
        <dbReference type="Pfam" id="PF09828"/>
    </source>
</evidence>
<organism evidence="3">
    <name type="scientific">mine drainage metagenome</name>
    <dbReference type="NCBI Taxonomy" id="410659"/>
    <lineage>
        <taxon>unclassified sequences</taxon>
        <taxon>metagenomes</taxon>
        <taxon>ecological metagenomes</taxon>
    </lineage>
</organism>
<feature type="domain" description="ChrB C-terminal" evidence="1">
    <location>
        <begin position="197"/>
        <end position="328"/>
    </location>
</feature>
<dbReference type="InterPro" id="IPR018634">
    <property type="entry name" value="ChrB_C"/>
</dbReference>